<organism evidence="1">
    <name type="scientific">Manihot esculenta</name>
    <name type="common">Cassava</name>
    <name type="synonym">Jatropha manihot</name>
    <dbReference type="NCBI Taxonomy" id="3983"/>
    <lineage>
        <taxon>Eukaryota</taxon>
        <taxon>Viridiplantae</taxon>
        <taxon>Streptophyta</taxon>
        <taxon>Embryophyta</taxon>
        <taxon>Tracheophyta</taxon>
        <taxon>Spermatophyta</taxon>
        <taxon>Magnoliopsida</taxon>
        <taxon>eudicotyledons</taxon>
        <taxon>Gunneridae</taxon>
        <taxon>Pentapetalae</taxon>
        <taxon>rosids</taxon>
        <taxon>fabids</taxon>
        <taxon>Malpighiales</taxon>
        <taxon>Euphorbiaceae</taxon>
        <taxon>Crotonoideae</taxon>
        <taxon>Manihoteae</taxon>
        <taxon>Manihot</taxon>
    </lineage>
</organism>
<dbReference type="EMBL" id="CM004389">
    <property type="protein sequence ID" value="OAY54684.1"/>
    <property type="molecule type" value="Genomic_DNA"/>
</dbReference>
<proteinExistence type="predicted"/>
<protein>
    <submittedName>
        <fullName evidence="1">Uncharacterized protein</fullName>
    </submittedName>
</protein>
<sequence length="84" mass="9814">MIRVCLSLEFRHGLDLFDIRLLMNGGHGFLIIKLLVNPTSPLQFFLAATTALTRELSPKIELRTKTNWFRTTMLMNLYFYFCAQ</sequence>
<reference evidence="1" key="1">
    <citation type="submission" date="2016-02" db="EMBL/GenBank/DDBJ databases">
        <title>WGS assembly of Manihot esculenta.</title>
        <authorList>
            <person name="Bredeson J.V."/>
            <person name="Prochnik S.E."/>
            <person name="Lyons J.B."/>
            <person name="Schmutz J."/>
            <person name="Grimwood J."/>
            <person name="Vrebalov J."/>
            <person name="Bart R.S."/>
            <person name="Amuge T."/>
            <person name="Ferguson M.E."/>
            <person name="Green R."/>
            <person name="Putnam N."/>
            <person name="Stites J."/>
            <person name="Rounsley S."/>
            <person name="Rokhsar D.S."/>
        </authorList>
    </citation>
    <scope>NUCLEOTIDE SEQUENCE [LARGE SCALE GENOMIC DNA]</scope>
    <source>
        <tissue evidence="1">Leaf</tissue>
    </source>
</reference>
<evidence type="ECO:0000313" key="1">
    <source>
        <dbReference type="EMBL" id="OAY54684.1"/>
    </source>
</evidence>
<gene>
    <name evidence="1" type="ORF">MANES_03G094300</name>
</gene>
<accession>A0A2C9W7G5</accession>
<dbReference type="AlphaFoldDB" id="A0A2C9W7G5"/>
<name>A0A2C9W7G5_MANES</name>